<protein>
    <submittedName>
        <fullName evidence="4">Acyl-CoA reductase</fullName>
    </submittedName>
</protein>
<comment type="similarity">
    <text evidence="1">Belongs to the aldehyde dehydrogenase family.</text>
</comment>
<dbReference type="InterPro" id="IPR016161">
    <property type="entry name" value="Ald_DH/histidinol_DH"/>
</dbReference>
<reference evidence="4 5" key="1">
    <citation type="submission" date="2017-04" db="EMBL/GenBank/DDBJ databases">
        <authorList>
            <person name="Afonso C.L."/>
            <person name="Miller P.J."/>
            <person name="Scott M.A."/>
            <person name="Spackman E."/>
            <person name="Goraichik I."/>
            <person name="Dimitrov K.M."/>
            <person name="Suarez D.L."/>
            <person name="Swayne D.E."/>
        </authorList>
    </citation>
    <scope>NUCLEOTIDE SEQUENCE [LARGE SCALE GENOMIC DNA]</scope>
    <source>
        <strain evidence="4 5">A2P</strain>
    </source>
</reference>
<organism evidence="4 5">
    <name type="scientific">Azospirillum oryzae</name>
    <dbReference type="NCBI Taxonomy" id="286727"/>
    <lineage>
        <taxon>Bacteria</taxon>
        <taxon>Pseudomonadati</taxon>
        <taxon>Pseudomonadota</taxon>
        <taxon>Alphaproteobacteria</taxon>
        <taxon>Rhodospirillales</taxon>
        <taxon>Azospirillaceae</taxon>
        <taxon>Azospirillum</taxon>
    </lineage>
</organism>
<gene>
    <name evidence="4" type="ORF">SAMN02982917_2394</name>
</gene>
<dbReference type="Proteomes" id="UP000192936">
    <property type="component" value="Unassembled WGS sequence"/>
</dbReference>
<dbReference type="Gene3D" id="3.40.605.10">
    <property type="entry name" value="Aldehyde Dehydrogenase, Chain A, domain 1"/>
    <property type="match status" value="1"/>
</dbReference>
<dbReference type="STRING" id="286727.SAMN02982917_2394"/>
<dbReference type="AlphaFoldDB" id="A0A1X7FA27"/>
<dbReference type="InterPro" id="IPR016162">
    <property type="entry name" value="Ald_DH_N"/>
</dbReference>
<keyword evidence="2" id="KW-0560">Oxidoreductase</keyword>
<evidence type="ECO:0000313" key="5">
    <source>
        <dbReference type="Proteomes" id="UP000192936"/>
    </source>
</evidence>
<accession>A0A1X7FA27</accession>
<dbReference type="Pfam" id="PF00171">
    <property type="entry name" value="Aldedh"/>
    <property type="match status" value="1"/>
</dbReference>
<dbReference type="EMBL" id="FXAK01000005">
    <property type="protein sequence ID" value="SMF48611.1"/>
    <property type="molecule type" value="Genomic_DNA"/>
</dbReference>
<dbReference type="PANTHER" id="PTHR42804">
    <property type="entry name" value="ALDEHYDE DEHYDROGENASE"/>
    <property type="match status" value="1"/>
</dbReference>
<evidence type="ECO:0000259" key="3">
    <source>
        <dbReference type="Pfam" id="PF00171"/>
    </source>
</evidence>
<dbReference type="Gene3D" id="3.40.309.10">
    <property type="entry name" value="Aldehyde Dehydrogenase, Chain A, domain 2"/>
    <property type="match status" value="1"/>
</dbReference>
<dbReference type="GO" id="GO:0016620">
    <property type="term" value="F:oxidoreductase activity, acting on the aldehyde or oxo group of donors, NAD or NADP as acceptor"/>
    <property type="evidence" value="ECO:0007669"/>
    <property type="project" value="InterPro"/>
</dbReference>
<proteinExistence type="inferred from homology"/>
<evidence type="ECO:0000256" key="1">
    <source>
        <dbReference type="ARBA" id="ARBA00009986"/>
    </source>
</evidence>
<feature type="domain" description="Aldehyde dehydrogenase" evidence="3">
    <location>
        <begin position="28"/>
        <end position="437"/>
    </location>
</feature>
<dbReference type="OrthoDB" id="9812625at2"/>
<sequence>MDRNNSPSPDVVTLSGINEKSQKLFYSAAWSAKDISLRLSVIRGLRHRIAADAERLVRSLEARPGRSAAESVSAEILPLAEACRFLEREAAGLLAPKRLGRRGRPVWLFGVEAEVRREPVGTVLIVGPSNYPLLLPGVQAIQALVAGNRVLVKPAPGCGAPMLLLAEWLEEAGLPPGLFRVLDDSAGAVAEAIDEGIDKLVLTGSADTGRAVAERLARHLVPSTMELSGNDAVFVLKGAEVGQVARALAFGLRLNGSATCIAPRRVFVPHEMAAGLEDALIRQVAAIPPVPVSLPIRRRLAALARDAVAEGARALGSVPKDEDAAMTPLILTDARPGMALLHEEIFAPVLSLVPVRDMEEALEAAARSPYALGASVFGPVAPARELAARIDAGTVTINDLIVPTADPRLPFGGRHASGWGVTRGAEGLLEMTQVKTVSIRKGRLRPHFDAPREGDEALMLAALRLFHGGPGTRTEAIRRMVRAVRGRARD</sequence>
<evidence type="ECO:0000313" key="4">
    <source>
        <dbReference type="EMBL" id="SMF48611.1"/>
    </source>
</evidence>
<name>A0A1X7FA27_9PROT</name>
<dbReference type="InterPro" id="IPR015590">
    <property type="entry name" value="Aldehyde_DH_dom"/>
</dbReference>
<dbReference type="SUPFAM" id="SSF53720">
    <property type="entry name" value="ALDH-like"/>
    <property type="match status" value="1"/>
</dbReference>
<dbReference type="PANTHER" id="PTHR42804:SF1">
    <property type="entry name" value="ALDEHYDE DEHYDROGENASE-RELATED"/>
    <property type="match status" value="1"/>
</dbReference>
<dbReference type="InterPro" id="IPR016163">
    <property type="entry name" value="Ald_DH_C"/>
</dbReference>
<dbReference type="CDD" id="cd07078">
    <property type="entry name" value="ALDH"/>
    <property type="match status" value="1"/>
</dbReference>
<evidence type="ECO:0000256" key="2">
    <source>
        <dbReference type="ARBA" id="ARBA00023002"/>
    </source>
</evidence>